<protein>
    <recommendedName>
        <fullName evidence="5">phosphoserine transaminase</fullName>
        <ecNumber evidence="5">2.6.1.52</ecNumber>
    </recommendedName>
    <alternativeName>
        <fullName evidence="13">Phosphohydroxythreonine aminotransferase</fullName>
    </alternativeName>
</protein>
<reference evidence="17" key="1">
    <citation type="submission" date="2023-07" db="EMBL/GenBank/DDBJ databases">
        <title>Sequencing the genomes of 1000 actinobacteria strains.</title>
        <authorList>
            <person name="Klenk H.-P."/>
        </authorList>
    </citation>
    <scope>NUCLEOTIDE SEQUENCE</scope>
    <source>
        <strain evidence="17">DSM 13988</strain>
    </source>
</reference>
<dbReference type="Proteomes" id="UP001247307">
    <property type="component" value="Unassembled WGS sequence"/>
</dbReference>
<dbReference type="EC" id="2.6.1.52" evidence="5"/>
<feature type="domain" description="Aminotransferase class V" evidence="16">
    <location>
        <begin position="138"/>
        <end position="329"/>
    </location>
</feature>
<keyword evidence="7 17" id="KW-0032">Aminotransferase</keyword>
<comment type="pathway">
    <text evidence="3">Amino-acid biosynthesis; L-serine biosynthesis; L-serine from 3-phospho-D-glycerate: step 2/3.</text>
</comment>
<dbReference type="AlphaFoldDB" id="A0AAE3YEJ5"/>
<comment type="catalytic activity">
    <reaction evidence="14">
        <text>4-(phosphooxy)-L-threonine + 2-oxoglutarate = (R)-3-hydroxy-2-oxo-4-phosphooxybutanoate + L-glutamate</text>
        <dbReference type="Rhea" id="RHEA:16573"/>
        <dbReference type="ChEBI" id="CHEBI:16810"/>
        <dbReference type="ChEBI" id="CHEBI:29985"/>
        <dbReference type="ChEBI" id="CHEBI:58452"/>
        <dbReference type="ChEBI" id="CHEBI:58538"/>
        <dbReference type="EC" id="2.6.1.52"/>
    </reaction>
</comment>
<keyword evidence="6" id="KW-0963">Cytoplasm</keyword>
<comment type="caution">
    <text evidence="17">The sequence shown here is derived from an EMBL/GenBank/DDBJ whole genome shotgun (WGS) entry which is preliminary data.</text>
</comment>
<keyword evidence="11" id="KW-0664">Pyridoxine biosynthesis</keyword>
<comment type="catalytic activity">
    <reaction evidence="15">
        <text>O-phospho-L-serine + 2-oxoglutarate = 3-phosphooxypyruvate + L-glutamate</text>
        <dbReference type="Rhea" id="RHEA:14329"/>
        <dbReference type="ChEBI" id="CHEBI:16810"/>
        <dbReference type="ChEBI" id="CHEBI:18110"/>
        <dbReference type="ChEBI" id="CHEBI:29985"/>
        <dbReference type="ChEBI" id="CHEBI:57524"/>
        <dbReference type="EC" id="2.6.1.52"/>
    </reaction>
</comment>
<dbReference type="GO" id="GO:0004648">
    <property type="term" value="F:O-phospho-L-serine:2-oxoglutarate aminotransferase activity"/>
    <property type="evidence" value="ECO:0007669"/>
    <property type="project" value="UniProtKB-EC"/>
</dbReference>
<dbReference type="GO" id="GO:0008615">
    <property type="term" value="P:pyridoxine biosynthetic process"/>
    <property type="evidence" value="ECO:0007669"/>
    <property type="project" value="UniProtKB-KW"/>
</dbReference>
<dbReference type="GO" id="GO:0019265">
    <property type="term" value="P:glycine biosynthetic process, by transamination of glyoxylate"/>
    <property type="evidence" value="ECO:0007669"/>
    <property type="project" value="TreeGrafter"/>
</dbReference>
<dbReference type="Pfam" id="PF00266">
    <property type="entry name" value="Aminotran_5"/>
    <property type="match status" value="1"/>
</dbReference>
<evidence type="ECO:0000256" key="9">
    <source>
        <dbReference type="ARBA" id="ARBA00022679"/>
    </source>
</evidence>
<evidence type="ECO:0000256" key="4">
    <source>
        <dbReference type="ARBA" id="ARBA00006904"/>
    </source>
</evidence>
<keyword evidence="18" id="KW-1185">Reference proteome</keyword>
<evidence type="ECO:0000256" key="6">
    <source>
        <dbReference type="ARBA" id="ARBA00022490"/>
    </source>
</evidence>
<dbReference type="InterPro" id="IPR015421">
    <property type="entry name" value="PyrdxlP-dep_Trfase_major"/>
</dbReference>
<gene>
    <name evidence="17" type="ORF">J2S35_000675</name>
</gene>
<keyword evidence="10" id="KW-0663">Pyridoxal phosphate</keyword>
<dbReference type="InterPro" id="IPR022278">
    <property type="entry name" value="Pser_aminoTfrase"/>
</dbReference>
<evidence type="ECO:0000256" key="8">
    <source>
        <dbReference type="ARBA" id="ARBA00022605"/>
    </source>
</evidence>
<dbReference type="Gene3D" id="3.90.1150.10">
    <property type="entry name" value="Aspartate Aminotransferase, domain 1"/>
    <property type="match status" value="1"/>
</dbReference>
<comment type="similarity">
    <text evidence="4">Belongs to the class-V pyridoxal-phosphate-dependent aminotransferase family. SerC subfamily.</text>
</comment>
<dbReference type="SUPFAM" id="SSF53383">
    <property type="entry name" value="PLP-dependent transferases"/>
    <property type="match status" value="1"/>
</dbReference>
<evidence type="ECO:0000256" key="10">
    <source>
        <dbReference type="ARBA" id="ARBA00022898"/>
    </source>
</evidence>
<dbReference type="InterPro" id="IPR000192">
    <property type="entry name" value="Aminotrans_V_dom"/>
</dbReference>
<accession>A0AAE3YEJ5</accession>
<dbReference type="InterPro" id="IPR015424">
    <property type="entry name" value="PyrdxlP-dep_Trfase"/>
</dbReference>
<keyword evidence="8" id="KW-0028">Amino-acid biosynthesis</keyword>
<dbReference type="InterPro" id="IPR006272">
    <property type="entry name" value="Pser_aminoTfrase_mycobac"/>
</dbReference>
<dbReference type="GO" id="GO:0008453">
    <property type="term" value="F:alanine-glyoxylate transaminase activity"/>
    <property type="evidence" value="ECO:0007669"/>
    <property type="project" value="TreeGrafter"/>
</dbReference>
<dbReference type="Gene3D" id="3.40.640.10">
    <property type="entry name" value="Type I PLP-dependent aspartate aminotransferase-like (Major domain)"/>
    <property type="match status" value="1"/>
</dbReference>
<dbReference type="PIRSF" id="PIRSF000525">
    <property type="entry name" value="SerC"/>
    <property type="match status" value="1"/>
</dbReference>
<evidence type="ECO:0000259" key="16">
    <source>
        <dbReference type="Pfam" id="PF00266"/>
    </source>
</evidence>
<dbReference type="InterPro" id="IPR015422">
    <property type="entry name" value="PyrdxlP-dep_Trfase_small"/>
</dbReference>
<proteinExistence type="inferred from homology"/>
<evidence type="ECO:0000256" key="15">
    <source>
        <dbReference type="ARBA" id="ARBA00049007"/>
    </source>
</evidence>
<dbReference type="NCBIfam" id="TIGR01366">
    <property type="entry name" value="serC_3"/>
    <property type="match status" value="1"/>
</dbReference>
<dbReference type="PANTHER" id="PTHR21152:SF40">
    <property type="entry name" value="ALANINE--GLYOXYLATE AMINOTRANSFERASE"/>
    <property type="match status" value="1"/>
</dbReference>
<evidence type="ECO:0000313" key="18">
    <source>
        <dbReference type="Proteomes" id="UP001247307"/>
    </source>
</evidence>
<evidence type="ECO:0000256" key="1">
    <source>
        <dbReference type="ARBA" id="ARBA00001933"/>
    </source>
</evidence>
<evidence type="ECO:0000256" key="12">
    <source>
        <dbReference type="ARBA" id="ARBA00023299"/>
    </source>
</evidence>
<comment type="cofactor">
    <cofactor evidence="1">
        <name>pyridoxal 5'-phosphate</name>
        <dbReference type="ChEBI" id="CHEBI:597326"/>
    </cofactor>
</comment>
<keyword evidence="12" id="KW-0718">Serine biosynthesis</keyword>
<evidence type="ECO:0000313" key="17">
    <source>
        <dbReference type="EMBL" id="MDR6891735.1"/>
    </source>
</evidence>
<dbReference type="PANTHER" id="PTHR21152">
    <property type="entry name" value="AMINOTRANSFERASE CLASS V"/>
    <property type="match status" value="1"/>
</dbReference>
<dbReference type="GO" id="GO:0004760">
    <property type="term" value="F:L-serine-pyruvate transaminase activity"/>
    <property type="evidence" value="ECO:0007669"/>
    <property type="project" value="TreeGrafter"/>
</dbReference>
<dbReference type="GO" id="GO:0006564">
    <property type="term" value="P:L-serine biosynthetic process"/>
    <property type="evidence" value="ECO:0007669"/>
    <property type="project" value="UniProtKB-KW"/>
</dbReference>
<comment type="function">
    <text evidence="2">Catalyzes the reversible conversion of 3-phosphohydroxypyruvate to phosphoserine and of 3-hydroxy-2-oxo-4-phosphonooxybutanoate to phosphohydroxythreonine.</text>
</comment>
<evidence type="ECO:0000256" key="13">
    <source>
        <dbReference type="ARBA" id="ARBA00031421"/>
    </source>
</evidence>
<name>A0AAE3YEJ5_9MICC</name>
<keyword evidence="9 17" id="KW-0808">Transferase</keyword>
<evidence type="ECO:0000256" key="3">
    <source>
        <dbReference type="ARBA" id="ARBA00005099"/>
    </source>
</evidence>
<organism evidence="17 18">
    <name type="scientific">Falsarthrobacter nasiphocae</name>
    <dbReference type="NCBI Taxonomy" id="189863"/>
    <lineage>
        <taxon>Bacteria</taxon>
        <taxon>Bacillati</taxon>
        <taxon>Actinomycetota</taxon>
        <taxon>Actinomycetes</taxon>
        <taxon>Micrococcales</taxon>
        <taxon>Micrococcaceae</taxon>
        <taxon>Falsarthrobacter</taxon>
    </lineage>
</organism>
<evidence type="ECO:0000256" key="11">
    <source>
        <dbReference type="ARBA" id="ARBA00023096"/>
    </source>
</evidence>
<sequence length="371" mass="39441">MTQIQIPENLLPQDGRFGAGPSKVRAAQMEAIAAAQPGLLGTSHRQPAVRSLVGAIRSKLLDVFNAPSGYEVLLGNGGATAFWDAAAFGLVERRAQHLSFGEFGSKFAQATNEAPFLEPSEIITSAPGTRPEPHASEVDVYAWPHNETSTGVMAPVSRVPGAEGALHLTDATSAAGGIDVDLSETDVYYFSPQKNFASDGGLWLAIASPAAVERIERIAASDRWVPSFLSLKTALDNSRLDQTYNTPSLTTLVGLDAQLDWLVSLGGITAAAARTAETSGLVYEWAERHELASPFVARAEDRSPVVVTVDFAEEVDAAQLASTLRANGILDVEPYRKLGRNQLRIGTFVAVEKSDVAALLASIDYVLGLAR</sequence>
<evidence type="ECO:0000256" key="2">
    <source>
        <dbReference type="ARBA" id="ARBA00003483"/>
    </source>
</evidence>
<evidence type="ECO:0000256" key="14">
    <source>
        <dbReference type="ARBA" id="ARBA00047630"/>
    </source>
</evidence>
<dbReference type="EMBL" id="JAVDUI010000001">
    <property type="protein sequence ID" value="MDR6891735.1"/>
    <property type="molecule type" value="Genomic_DNA"/>
</dbReference>
<dbReference type="RefSeq" id="WP_309849838.1">
    <property type="nucleotide sequence ID" value="NZ_BAAAIU010000045.1"/>
</dbReference>
<evidence type="ECO:0000256" key="5">
    <source>
        <dbReference type="ARBA" id="ARBA00013030"/>
    </source>
</evidence>
<evidence type="ECO:0000256" key="7">
    <source>
        <dbReference type="ARBA" id="ARBA00022576"/>
    </source>
</evidence>